<protein>
    <submittedName>
        <fullName evidence="1">Uncharacterized protein</fullName>
    </submittedName>
</protein>
<dbReference type="EMBL" id="MU971378">
    <property type="protein sequence ID" value="KAK9236880.1"/>
    <property type="molecule type" value="Genomic_DNA"/>
</dbReference>
<accession>A0ACC3SZP2</accession>
<evidence type="ECO:0000313" key="1">
    <source>
        <dbReference type="EMBL" id="KAK9236880.1"/>
    </source>
</evidence>
<gene>
    <name evidence="1" type="ORF">V1525DRAFT_189852</name>
</gene>
<evidence type="ECO:0000313" key="2">
    <source>
        <dbReference type="Proteomes" id="UP001433508"/>
    </source>
</evidence>
<sequence>MSSSHDDSGSGVRDHNDDNIDDIEDGQEEIASVAMHGSVSQMRRGLGNARQHTTPSVTIANVDNTDDTLVPLAELSSQTDATPQDDRMRAEVLAGNKIDEKEESPVTGESSSARNTPHSNGNPGFGKSGRPGIVRKTKPPPIYIERTMKIDRLSIASIGDLVKRARSSFRGAAAESHAQRRATEQAHSRLPIDTDKHASRGMLAPGRQSRTPVSPDGYDQPPATTARNRNRVFGLPWWCFTLLAIGTIIIIVVCTVVPIQLTSHNSSQQTATPSPSTGPSQSATATLHGSVTVAAAPMAASASAVSLTASECQSILPCENNGVSVVRNNSCACICVGDFGGNVCGNVSNAACAIVTLPGSEPSRNVTLGTSIAPLLLNTTAQLFPSVELDAGIIFDVFNSSGVSCASQNALVTFNGVSRRHRRDLARHDTGEHGDYNLHLEKSSDSGASDASFNVTDMVLSFARVVVLDVAQTNRSVEDAVTIQQSLQEAFTDNQIDPKTGYFNTGSGIWVNFMSFTVGGIFGLNK</sequence>
<comment type="caution">
    <text evidence="1">The sequence shown here is derived from an EMBL/GenBank/DDBJ whole genome shotgun (WGS) entry which is preliminary data.</text>
</comment>
<name>A0ACC3SZP2_LIPKO</name>
<proteinExistence type="predicted"/>
<dbReference type="Proteomes" id="UP001433508">
    <property type="component" value="Unassembled WGS sequence"/>
</dbReference>
<reference evidence="2" key="1">
    <citation type="journal article" date="2024" name="Front. Bioeng. Biotechnol.">
        <title>Genome-scale model development and genomic sequencing of the oleaginous clade Lipomyces.</title>
        <authorList>
            <person name="Czajka J.J."/>
            <person name="Han Y."/>
            <person name="Kim J."/>
            <person name="Mondo S.J."/>
            <person name="Hofstad B.A."/>
            <person name="Robles A."/>
            <person name="Haridas S."/>
            <person name="Riley R."/>
            <person name="LaButti K."/>
            <person name="Pangilinan J."/>
            <person name="Andreopoulos W."/>
            <person name="Lipzen A."/>
            <person name="Yan J."/>
            <person name="Wang M."/>
            <person name="Ng V."/>
            <person name="Grigoriev I.V."/>
            <person name="Spatafora J.W."/>
            <person name="Magnuson J.K."/>
            <person name="Baker S.E."/>
            <person name="Pomraning K.R."/>
        </authorList>
    </citation>
    <scope>NUCLEOTIDE SEQUENCE [LARGE SCALE GENOMIC DNA]</scope>
    <source>
        <strain evidence="2">CBS 7786</strain>
    </source>
</reference>
<organism evidence="1 2">
    <name type="scientific">Lipomyces kononenkoae</name>
    <name type="common">Yeast</name>
    <dbReference type="NCBI Taxonomy" id="34357"/>
    <lineage>
        <taxon>Eukaryota</taxon>
        <taxon>Fungi</taxon>
        <taxon>Dikarya</taxon>
        <taxon>Ascomycota</taxon>
        <taxon>Saccharomycotina</taxon>
        <taxon>Lipomycetes</taxon>
        <taxon>Lipomycetales</taxon>
        <taxon>Lipomycetaceae</taxon>
        <taxon>Lipomyces</taxon>
    </lineage>
</organism>
<keyword evidence="2" id="KW-1185">Reference proteome</keyword>